<dbReference type="InterPro" id="IPR036116">
    <property type="entry name" value="FN3_sf"/>
</dbReference>
<evidence type="ECO:0000256" key="4">
    <source>
        <dbReference type="SAM" id="SignalP"/>
    </source>
</evidence>
<evidence type="ECO:0000256" key="1">
    <source>
        <dbReference type="ARBA" id="ARBA00022723"/>
    </source>
</evidence>
<dbReference type="PANTHER" id="PTHR42970">
    <property type="entry name" value="PECTATE LYASE C-RELATED"/>
    <property type="match status" value="1"/>
</dbReference>
<dbReference type="PROSITE" id="PS51257">
    <property type="entry name" value="PROKAR_LIPOPROTEIN"/>
    <property type="match status" value="1"/>
</dbReference>
<evidence type="ECO:0000256" key="2">
    <source>
        <dbReference type="ARBA" id="ARBA00023180"/>
    </source>
</evidence>
<dbReference type="GO" id="GO:0016829">
    <property type="term" value="F:lyase activity"/>
    <property type="evidence" value="ECO:0007669"/>
    <property type="project" value="UniProtKB-KW"/>
</dbReference>
<comment type="caution">
    <text evidence="5">The sequence shown here is derived from an EMBL/GenBank/DDBJ whole genome shotgun (WGS) entry which is preliminary data.</text>
</comment>
<evidence type="ECO:0000256" key="3">
    <source>
        <dbReference type="SAM" id="MobiDB-lite"/>
    </source>
</evidence>
<gene>
    <name evidence="5" type="ORF">WMO46_10935</name>
</gene>
<organism evidence="5 6">
    <name type="scientific">Alistipes intestinihominis</name>
    <dbReference type="NCBI Taxonomy" id="3133172"/>
    <lineage>
        <taxon>Bacteria</taxon>
        <taxon>Pseudomonadati</taxon>
        <taxon>Bacteroidota</taxon>
        <taxon>Bacteroidia</taxon>
        <taxon>Bacteroidales</taxon>
        <taxon>Rikenellaceae</taxon>
        <taxon>Alistipes</taxon>
    </lineage>
</organism>
<keyword evidence="2" id="KW-0325">Glycoprotein</keyword>
<feature type="signal peptide" evidence="4">
    <location>
        <begin position="1"/>
        <end position="17"/>
    </location>
</feature>
<dbReference type="InterPro" id="IPR011050">
    <property type="entry name" value="Pectin_lyase_fold/virulence"/>
</dbReference>
<sequence>MIRNLFLYMLPAFLAFAAGCGGDSAEADPERKTLPVPDVTYSVSGRTATVRWSISAQVEAVRFAFELYAGDAAAPVKSATTSLTSQRFELEQGVTYRFRVRAVAPLGSAEWQDSAFCDEVVFSDGGSPVDPDTELGLPLANENDGVLRAFPGAEGGGMYTTGGRGGKVWHVTNLNDSGAGSLREAVEASGKRIVVFDVAGTIELLSDLRIQNGDLTIAGQTAPGDGVCLRDYTVRVDADNVIIRYVRFRLGDTTKDAAKPQEDCIWGRYHENIILDHCSMSWSMDECASFYANRNFTMQWCLLSESLNNSGHPKGSHGYGGIWGGKNASFHHNLLAHNKSRNARIDHPEIYDSYLSTHRGNVDYRNNVIYNWNDNSTYGGEGGWFNIVNNYYKPGPASKQRNYFLDANSLYATTDTQYDYPRLYVLGNYHAGAYASAINADNWDGIYLHDGSGVGNASTMRQANLLPVRFDDTQVCHTTTHSAADAFDVVLKYAGASLSRDAVDKRAETDARSGTATFPDGGNGSTGGIIDSQSAVGGWPELTATDEEKRRAATDSDGDGIPDYYETLLGLDPNDASDADATTLDPQGIYPNIEVYFHFLVREISAAQTVGGSYTALE</sequence>
<keyword evidence="1" id="KW-0479">Metal-binding</keyword>
<protein>
    <submittedName>
        <fullName evidence="5">Pectate lyase</fullName>
    </submittedName>
</protein>
<dbReference type="EMBL" id="JBBMFL010000013">
    <property type="protein sequence ID" value="MEQ2545458.1"/>
    <property type="molecule type" value="Genomic_DNA"/>
</dbReference>
<feature type="region of interest" description="Disordered" evidence="3">
    <location>
        <begin position="510"/>
        <end position="532"/>
    </location>
</feature>
<dbReference type="InterPro" id="IPR052063">
    <property type="entry name" value="Polysaccharide_Lyase_1"/>
</dbReference>
<dbReference type="Gene3D" id="2.160.20.10">
    <property type="entry name" value="Single-stranded right-handed beta-helix, Pectin lyase-like"/>
    <property type="match status" value="1"/>
</dbReference>
<proteinExistence type="predicted"/>
<evidence type="ECO:0000313" key="6">
    <source>
        <dbReference type="Proteomes" id="UP001460202"/>
    </source>
</evidence>
<feature type="chain" id="PRO_5046514027" evidence="4">
    <location>
        <begin position="18"/>
        <end position="618"/>
    </location>
</feature>
<reference evidence="5 6" key="1">
    <citation type="submission" date="2024-03" db="EMBL/GenBank/DDBJ databases">
        <title>Human intestinal bacterial collection.</title>
        <authorList>
            <person name="Pauvert C."/>
            <person name="Hitch T.C.A."/>
            <person name="Clavel T."/>
        </authorList>
    </citation>
    <scope>NUCLEOTIDE SEQUENCE [LARGE SCALE GENOMIC DNA]</scope>
    <source>
        <strain evidence="5 6">CLA-KB-H122</strain>
    </source>
</reference>
<dbReference type="PANTHER" id="PTHR42970:SF1">
    <property type="entry name" value="PECTATE LYASE C-RELATED"/>
    <property type="match status" value="1"/>
</dbReference>
<keyword evidence="4" id="KW-0732">Signal</keyword>
<dbReference type="SUPFAM" id="SSF49265">
    <property type="entry name" value="Fibronectin type III"/>
    <property type="match status" value="1"/>
</dbReference>
<name>A0ABV1GYI4_9BACT</name>
<keyword evidence="5" id="KW-0456">Lyase</keyword>
<dbReference type="SUPFAM" id="SSF51126">
    <property type="entry name" value="Pectin lyase-like"/>
    <property type="match status" value="1"/>
</dbReference>
<dbReference type="InterPro" id="IPR012334">
    <property type="entry name" value="Pectin_lyas_fold"/>
</dbReference>
<dbReference type="Proteomes" id="UP001460202">
    <property type="component" value="Unassembled WGS sequence"/>
</dbReference>
<keyword evidence="6" id="KW-1185">Reference proteome</keyword>
<accession>A0ABV1GYI4</accession>
<evidence type="ECO:0000313" key="5">
    <source>
        <dbReference type="EMBL" id="MEQ2545458.1"/>
    </source>
</evidence>